<gene>
    <name evidence="2" type="ORF">OLEA9_A109097</name>
</gene>
<feature type="region of interest" description="Disordered" evidence="1">
    <location>
        <begin position="1"/>
        <end position="26"/>
    </location>
</feature>
<evidence type="ECO:0000256" key="1">
    <source>
        <dbReference type="SAM" id="MobiDB-lite"/>
    </source>
</evidence>
<dbReference type="Gramene" id="OE9A109097T1">
    <property type="protein sequence ID" value="OE9A109097C1"/>
    <property type="gene ID" value="OE9A109097"/>
</dbReference>
<evidence type="ECO:0000313" key="2">
    <source>
        <dbReference type="EMBL" id="CAA3022846.1"/>
    </source>
</evidence>
<keyword evidence="3" id="KW-1185">Reference proteome</keyword>
<reference evidence="2 3" key="1">
    <citation type="submission" date="2019-12" db="EMBL/GenBank/DDBJ databases">
        <authorList>
            <person name="Alioto T."/>
            <person name="Alioto T."/>
            <person name="Gomez Garrido J."/>
        </authorList>
    </citation>
    <scope>NUCLEOTIDE SEQUENCE [LARGE SCALE GENOMIC DNA]</scope>
</reference>
<name>A0A8S0V012_OLEEU</name>
<sequence length="100" mass="10793">MAHRLEHIRTIAAASPTPPPPTPKPNFSKATFATTTSIKMMQRCRNSNLDSNVGAATNDVGCTASSRSIAVLPTMHTHLRQVSCQRKVRSTATVGHRSIL</sequence>
<comment type="caution">
    <text evidence="2">The sequence shown here is derived from an EMBL/GenBank/DDBJ whole genome shotgun (WGS) entry which is preliminary data.</text>
</comment>
<dbReference type="Proteomes" id="UP000594638">
    <property type="component" value="Unassembled WGS sequence"/>
</dbReference>
<proteinExistence type="predicted"/>
<dbReference type="EMBL" id="CACTIH010009078">
    <property type="protein sequence ID" value="CAA3022846.1"/>
    <property type="molecule type" value="Genomic_DNA"/>
</dbReference>
<evidence type="ECO:0000313" key="3">
    <source>
        <dbReference type="Proteomes" id="UP000594638"/>
    </source>
</evidence>
<accession>A0A8S0V012</accession>
<organism evidence="2 3">
    <name type="scientific">Olea europaea subsp. europaea</name>
    <dbReference type="NCBI Taxonomy" id="158383"/>
    <lineage>
        <taxon>Eukaryota</taxon>
        <taxon>Viridiplantae</taxon>
        <taxon>Streptophyta</taxon>
        <taxon>Embryophyta</taxon>
        <taxon>Tracheophyta</taxon>
        <taxon>Spermatophyta</taxon>
        <taxon>Magnoliopsida</taxon>
        <taxon>eudicotyledons</taxon>
        <taxon>Gunneridae</taxon>
        <taxon>Pentapetalae</taxon>
        <taxon>asterids</taxon>
        <taxon>lamiids</taxon>
        <taxon>Lamiales</taxon>
        <taxon>Oleaceae</taxon>
        <taxon>Oleeae</taxon>
        <taxon>Olea</taxon>
    </lineage>
</organism>
<dbReference type="AlphaFoldDB" id="A0A8S0V012"/>
<protein>
    <submittedName>
        <fullName evidence="2">Uncharacterized protein</fullName>
    </submittedName>
</protein>